<dbReference type="HOGENOM" id="CLU_1561339_0_0_5"/>
<keyword evidence="1" id="KW-0732">Signal</keyword>
<comment type="caution">
    <text evidence="2">The sequence shown here is derived from an EMBL/GenBank/DDBJ whole genome shotgun (WGS) entry which is preliminary data.</text>
</comment>
<dbReference type="AlphaFoldDB" id="Q2CIH8"/>
<evidence type="ECO:0008006" key="4">
    <source>
        <dbReference type="Google" id="ProtNLM"/>
    </source>
</evidence>
<proteinExistence type="predicted"/>
<accession>Q2CIH8</accession>
<dbReference type="Proteomes" id="UP000003635">
    <property type="component" value="Unassembled WGS sequence"/>
</dbReference>
<organism evidence="2 3">
    <name type="scientific">Oceanicola granulosus (strain ATCC BAA-861 / DSM 15982 / KCTC 12143 / HTCC2516)</name>
    <dbReference type="NCBI Taxonomy" id="314256"/>
    <lineage>
        <taxon>Bacteria</taxon>
        <taxon>Pseudomonadati</taxon>
        <taxon>Pseudomonadota</taxon>
        <taxon>Alphaproteobacteria</taxon>
        <taxon>Rhodobacterales</taxon>
        <taxon>Roseobacteraceae</taxon>
        <taxon>Oceanicola</taxon>
    </lineage>
</organism>
<feature type="chain" id="PRO_5004207324" description="Lipoprotein" evidence="1">
    <location>
        <begin position="20"/>
        <end position="171"/>
    </location>
</feature>
<keyword evidence="3" id="KW-1185">Reference proteome</keyword>
<name>Q2CIH8_OCEGH</name>
<feature type="signal peptide" evidence="1">
    <location>
        <begin position="1"/>
        <end position="19"/>
    </location>
</feature>
<protein>
    <recommendedName>
        <fullName evidence="4">Lipoprotein</fullName>
    </recommendedName>
</protein>
<evidence type="ECO:0000256" key="1">
    <source>
        <dbReference type="SAM" id="SignalP"/>
    </source>
</evidence>
<gene>
    <name evidence="2" type="ORF">OG2516_05868</name>
</gene>
<sequence>MPSSIPARLFLASALLALAACGREPPLSNPPLAPLLPEPVAVIDLTPDPTYTPPADPADISCQTINGNFSTGPLLAAATYGLGRWQEYAADTATVQPPPADGLNEIAVAIRDTCELSGAGDARDAVNIFLSQLPGSVGQSFGGATPPGTGGLPVPAVAPLPERTGLFSRFN</sequence>
<reference evidence="2 3" key="1">
    <citation type="journal article" date="2010" name="J. Bacteriol.">
        <title>Genome sequences of Oceanicola granulosus HTCC2516(T) and Oceanicola batsensis HTCC2597(TDelta).</title>
        <authorList>
            <person name="Thrash J.C."/>
            <person name="Cho J.C."/>
            <person name="Vergin K.L."/>
            <person name="Giovannoni S.J."/>
        </authorList>
    </citation>
    <scope>NUCLEOTIDE SEQUENCE [LARGE SCALE GENOMIC DNA]</scope>
    <source>
        <strain evidence="3">ATCC BAA-861 / DSM 15982 / KCTC 12143 / HTCC2516</strain>
    </source>
</reference>
<dbReference type="OrthoDB" id="9852485at2"/>
<evidence type="ECO:0000313" key="2">
    <source>
        <dbReference type="EMBL" id="EAR52611.1"/>
    </source>
</evidence>
<dbReference type="EMBL" id="AAOT01000003">
    <property type="protein sequence ID" value="EAR52611.1"/>
    <property type="molecule type" value="Genomic_DNA"/>
</dbReference>
<dbReference type="RefSeq" id="WP_007254701.1">
    <property type="nucleotide sequence ID" value="NZ_CH724107.1"/>
</dbReference>
<evidence type="ECO:0000313" key="3">
    <source>
        <dbReference type="Proteomes" id="UP000003635"/>
    </source>
</evidence>